<accession>A0AAD4F5P9</accession>
<dbReference type="PANTHER" id="PTHR43791:SF79">
    <property type="entry name" value="MAJOR FACILITATOR SUPERFAMILY (MFS) PROFILE DOMAIN-CONTAINING PROTEIN"/>
    <property type="match status" value="1"/>
</dbReference>
<feature type="transmembrane region" description="Helical" evidence="7">
    <location>
        <begin position="359"/>
        <end position="377"/>
    </location>
</feature>
<dbReference type="SUPFAM" id="SSF103473">
    <property type="entry name" value="MFS general substrate transporter"/>
    <property type="match status" value="1"/>
</dbReference>
<feature type="transmembrane region" description="Helical" evidence="7">
    <location>
        <begin position="456"/>
        <end position="478"/>
    </location>
</feature>
<dbReference type="InterPro" id="IPR036259">
    <property type="entry name" value="MFS_trans_sf"/>
</dbReference>
<keyword evidence="2" id="KW-0813">Transport</keyword>
<keyword evidence="10" id="KW-1185">Reference proteome</keyword>
<dbReference type="Proteomes" id="UP001197093">
    <property type="component" value="Unassembled WGS sequence"/>
</dbReference>
<keyword evidence="4 7" id="KW-1133">Transmembrane helix</keyword>
<dbReference type="EMBL" id="JAHCVI010000001">
    <property type="protein sequence ID" value="KAG7293609.1"/>
    <property type="molecule type" value="Genomic_DNA"/>
</dbReference>
<dbReference type="FunFam" id="1.20.1250.20:FF:000364">
    <property type="entry name" value="MFS general substrate transporter"/>
    <property type="match status" value="1"/>
</dbReference>
<feature type="transmembrane region" description="Helical" evidence="7">
    <location>
        <begin position="426"/>
        <end position="444"/>
    </location>
</feature>
<keyword evidence="5 7" id="KW-0472">Membrane</keyword>
<feature type="transmembrane region" description="Helical" evidence="7">
    <location>
        <begin position="127"/>
        <end position="147"/>
    </location>
</feature>
<organism evidence="9 10">
    <name type="scientific">Staphylotrichum longicolle</name>
    <dbReference type="NCBI Taxonomy" id="669026"/>
    <lineage>
        <taxon>Eukaryota</taxon>
        <taxon>Fungi</taxon>
        <taxon>Dikarya</taxon>
        <taxon>Ascomycota</taxon>
        <taxon>Pezizomycotina</taxon>
        <taxon>Sordariomycetes</taxon>
        <taxon>Sordariomycetidae</taxon>
        <taxon>Sordariales</taxon>
        <taxon>Chaetomiaceae</taxon>
        <taxon>Staphylotrichum</taxon>
    </lineage>
</organism>
<feature type="transmembrane region" description="Helical" evidence="7">
    <location>
        <begin position="153"/>
        <end position="175"/>
    </location>
</feature>
<evidence type="ECO:0000313" key="9">
    <source>
        <dbReference type="EMBL" id="KAG7293609.1"/>
    </source>
</evidence>
<evidence type="ECO:0000313" key="10">
    <source>
        <dbReference type="Proteomes" id="UP001197093"/>
    </source>
</evidence>
<dbReference type="Pfam" id="PF07690">
    <property type="entry name" value="MFS_1"/>
    <property type="match status" value="1"/>
</dbReference>
<dbReference type="Gene3D" id="1.20.1250.20">
    <property type="entry name" value="MFS general substrate transporter like domains"/>
    <property type="match status" value="2"/>
</dbReference>
<feature type="region of interest" description="Disordered" evidence="6">
    <location>
        <begin position="1"/>
        <end position="24"/>
    </location>
</feature>
<evidence type="ECO:0000256" key="1">
    <source>
        <dbReference type="ARBA" id="ARBA00004141"/>
    </source>
</evidence>
<evidence type="ECO:0000259" key="8">
    <source>
        <dbReference type="PROSITE" id="PS50850"/>
    </source>
</evidence>
<evidence type="ECO:0000256" key="6">
    <source>
        <dbReference type="SAM" id="MobiDB-lite"/>
    </source>
</evidence>
<gene>
    <name evidence="9" type="ORF">NEMBOFW57_003663</name>
</gene>
<reference evidence="9" key="1">
    <citation type="submission" date="2023-02" db="EMBL/GenBank/DDBJ databases">
        <authorList>
            <person name="Palmer J.M."/>
        </authorList>
    </citation>
    <scope>NUCLEOTIDE SEQUENCE</scope>
    <source>
        <strain evidence="9">FW57</strain>
    </source>
</reference>
<dbReference type="GO" id="GO:0016020">
    <property type="term" value="C:membrane"/>
    <property type="evidence" value="ECO:0007669"/>
    <property type="project" value="UniProtKB-SubCell"/>
</dbReference>
<comment type="subcellular location">
    <subcellularLocation>
        <location evidence="1">Membrane</location>
        <topology evidence="1">Multi-pass membrane protein</topology>
    </subcellularLocation>
</comment>
<dbReference type="GO" id="GO:0022857">
    <property type="term" value="F:transmembrane transporter activity"/>
    <property type="evidence" value="ECO:0007669"/>
    <property type="project" value="InterPro"/>
</dbReference>
<proteinExistence type="predicted"/>
<comment type="caution">
    <text evidence="9">The sequence shown here is derived from an EMBL/GenBank/DDBJ whole genome shotgun (WGS) entry which is preliminary data.</text>
</comment>
<name>A0AAD4F5P9_9PEZI</name>
<feature type="transmembrane region" description="Helical" evidence="7">
    <location>
        <begin position="383"/>
        <end position="405"/>
    </location>
</feature>
<feature type="domain" description="Major facilitator superfamily (MFS) profile" evidence="8">
    <location>
        <begin position="60"/>
        <end position="484"/>
    </location>
</feature>
<evidence type="ECO:0000256" key="3">
    <source>
        <dbReference type="ARBA" id="ARBA00022692"/>
    </source>
</evidence>
<dbReference type="PROSITE" id="PS50850">
    <property type="entry name" value="MFS"/>
    <property type="match status" value="1"/>
</dbReference>
<evidence type="ECO:0000256" key="2">
    <source>
        <dbReference type="ARBA" id="ARBA00022448"/>
    </source>
</evidence>
<dbReference type="InterPro" id="IPR011701">
    <property type="entry name" value="MFS"/>
</dbReference>
<evidence type="ECO:0000256" key="5">
    <source>
        <dbReference type="ARBA" id="ARBA00023136"/>
    </source>
</evidence>
<evidence type="ECO:0000256" key="7">
    <source>
        <dbReference type="SAM" id="Phobius"/>
    </source>
</evidence>
<evidence type="ECO:0000256" key="4">
    <source>
        <dbReference type="ARBA" id="ARBA00022989"/>
    </source>
</evidence>
<protein>
    <recommendedName>
        <fullName evidence="8">Major facilitator superfamily (MFS) profile domain-containing protein</fullName>
    </recommendedName>
</protein>
<keyword evidence="3 7" id="KW-0812">Transmembrane</keyword>
<feature type="transmembrane region" description="Helical" evidence="7">
    <location>
        <begin position="187"/>
        <end position="208"/>
    </location>
</feature>
<sequence length="515" mass="57096">MVSTSSDSSHLGVETPPEKMTVTHDELPRQGCLSPEDAEFLASFSDERRKKVLWKVDLRLIPMLLSLYLISYLDKTNIGNAKIEGLLDSLHITGDQYNIALSIFFIPYVLGEVPSNMLLKKLKRPSYYIGMLVFCWGIIMTCTGFVQNFSGLVAVRFLLGLFEAGFFPGAILLISEWYLPNEIQKRIALMYTSAATGGAFSGLLAFALAKMDGLGGLQGWRWIFIIEGLATVAAGVLCCFVLLDSPALSTGFLEPDEVRYLELRQMARRAHAPQEKHQTSFDWRLLWSVVKDWKMNLLILANWSQAVPNYAMKFTMPTIVKSMGFTAANAQLLTIPPYACGAISAYLLSIFADRSSWRMPFIVGPQICVVIAFSVLFSEAAEIQSHIPVCYFAVCLACFGMYPIFPGVNTWNVVNTAGPIKRAISIAYLVCAGNIGGVIGSYIYKENEAPRYPTGFGTSLAFAAAGILAAVALEYGLWRVNKRDARMTEDEVRAQYSDEELEKMGDKSPLFKYSL</sequence>
<dbReference type="AlphaFoldDB" id="A0AAD4F5P9"/>
<feature type="transmembrane region" description="Helical" evidence="7">
    <location>
        <begin position="220"/>
        <end position="243"/>
    </location>
</feature>
<dbReference type="InterPro" id="IPR020846">
    <property type="entry name" value="MFS_dom"/>
</dbReference>
<feature type="transmembrane region" description="Helical" evidence="7">
    <location>
        <begin position="97"/>
        <end position="115"/>
    </location>
</feature>
<dbReference type="FunFam" id="1.20.1250.20:FF:000034">
    <property type="entry name" value="MFS general substrate transporter"/>
    <property type="match status" value="1"/>
</dbReference>
<dbReference type="PANTHER" id="PTHR43791">
    <property type="entry name" value="PERMEASE-RELATED"/>
    <property type="match status" value="1"/>
</dbReference>